<evidence type="ECO:0000259" key="1">
    <source>
        <dbReference type="Pfam" id="PF01973"/>
    </source>
</evidence>
<sequence>MLQIVNSLDHLESCDTDVLSVFDVNLLPRLDKWLLENPKRFLVCIEKNLQAFLQAKVQWQNPQIRLYHWDSNASLCHRIVWEFCLLRLTQVAIDEEERIFSKMLEEMHIQVYLLISDFRDLGEVIIANLLQNIGQIPVSLLGKSLENCCQNVPAIICGAGPSLDGQIPTLIQAQERALLFGAGSAMCALETQGVYPHFGVAFDPDPPPSRYLTQTGYETPYFYQSRISSRQLAFLHGQKIWMPDSANYPLEKWIYQELGLNYPLMDSGFTAANFCALIAAHLGCNPIICVGMDFCSPENQVYAAGMQADQGNWVECINAKKEKRISKPDWLASASWLDQFAEKNKEIKWIYTDQEAMPLAHVKYLPLEQVSLPSAFDTTSFSYALTARAARSEITQESVRAVLHKLSNSFTEALDLCDQLLKLWEKHYPHSILETGELALLESDLAQNICVQKLLLPLWEIWKWPILRQEEHLPTRVLHQHLFFKKAVEIHLSTFKSLKI</sequence>
<dbReference type="InterPro" id="IPR002826">
    <property type="entry name" value="MptE-like"/>
</dbReference>
<name>A0ABX8UZJ7_9BACT</name>
<dbReference type="Proteomes" id="UP000826014">
    <property type="component" value="Chromosome"/>
</dbReference>
<evidence type="ECO:0000313" key="3">
    <source>
        <dbReference type="Proteomes" id="UP000826014"/>
    </source>
</evidence>
<dbReference type="Pfam" id="PF01973">
    <property type="entry name" value="MptE-like"/>
    <property type="match status" value="1"/>
</dbReference>
<dbReference type="PANTHER" id="PTHR41786">
    <property type="entry name" value="MOTILITY ACCESSORY FACTOR MAF"/>
    <property type="match status" value="1"/>
</dbReference>
<feature type="domain" description="6-hydroxymethylpterin diphosphokinase MptE-like" evidence="1">
    <location>
        <begin position="128"/>
        <end position="297"/>
    </location>
</feature>
<proteinExistence type="predicted"/>
<keyword evidence="3" id="KW-1185">Reference proteome</keyword>
<dbReference type="EMBL" id="CP075587">
    <property type="protein sequence ID" value="QYF48392.1"/>
    <property type="molecule type" value="Genomic_DNA"/>
</dbReference>
<organism evidence="2 3">
    <name type="scientific">Candidatus Rhabdochlamydia oedothoracis</name>
    <dbReference type="NCBI Taxonomy" id="2720720"/>
    <lineage>
        <taxon>Bacteria</taxon>
        <taxon>Pseudomonadati</taxon>
        <taxon>Chlamydiota</taxon>
        <taxon>Chlamydiia</taxon>
        <taxon>Parachlamydiales</taxon>
        <taxon>Candidatus Rhabdochlamydiaceae</taxon>
        <taxon>Candidatus Rhabdochlamydia</taxon>
    </lineage>
</organism>
<accession>A0ABX8UZJ7</accession>
<reference evidence="2 3" key="1">
    <citation type="journal article" date="2022" name="bioRxiv">
        <title>Ecology and evolution of chlamydial symbionts of arthropods.</title>
        <authorList>
            <person name="Halter T."/>
            <person name="Koestlbacher S."/>
            <person name="Collingro A."/>
            <person name="Sixt B.S."/>
            <person name="Toenshoff E.R."/>
            <person name="Hendrickx F."/>
            <person name="Kostanjsek R."/>
            <person name="Horn M."/>
        </authorList>
    </citation>
    <scope>NUCLEOTIDE SEQUENCE [LARGE SCALE GENOMIC DNA]</scope>
    <source>
        <strain evidence="2">W744xW776</strain>
    </source>
</reference>
<evidence type="ECO:0000313" key="2">
    <source>
        <dbReference type="EMBL" id="QYF48392.1"/>
    </source>
</evidence>
<dbReference type="PANTHER" id="PTHR41786:SF1">
    <property type="entry name" value="6-HYDROXYMETHYLPTERIN DIPHOSPHOKINASE MPTE-LIKE DOMAIN-CONTAINING PROTEIN"/>
    <property type="match status" value="1"/>
</dbReference>
<gene>
    <name evidence="2" type="ORF">RHABOEDO_000547</name>
</gene>
<protein>
    <recommendedName>
        <fullName evidence="1">6-hydroxymethylpterin diphosphokinase MptE-like domain-containing protein</fullName>
    </recommendedName>
</protein>